<dbReference type="GO" id="GO:0005975">
    <property type="term" value="P:carbohydrate metabolic process"/>
    <property type="evidence" value="ECO:0007669"/>
    <property type="project" value="InterPro"/>
</dbReference>
<dbReference type="FunFam" id="3.30.2080.10:FF:000001">
    <property type="entry name" value="Alpha-1,2-mannosidase subfamily"/>
    <property type="match status" value="1"/>
</dbReference>
<dbReference type="InterPro" id="IPR005887">
    <property type="entry name" value="GH92_a_mannosidase_put"/>
</dbReference>
<feature type="chain" id="PRO_5041989684" evidence="4">
    <location>
        <begin position="23"/>
        <end position="749"/>
    </location>
</feature>
<reference evidence="7" key="1">
    <citation type="submission" date="2023-07" db="EMBL/GenBank/DDBJ databases">
        <title>Genomic Encyclopedia of Type Strains, Phase IV (KMG-IV): sequencing the most valuable type-strain genomes for metagenomic binning, comparative biology and taxonomic classification.</title>
        <authorList>
            <person name="Goeker M."/>
        </authorList>
    </citation>
    <scope>NUCLEOTIDE SEQUENCE</scope>
    <source>
        <strain evidence="7">DSM 26174</strain>
    </source>
</reference>
<gene>
    <name evidence="7" type="ORF">HNQ88_001646</name>
</gene>
<evidence type="ECO:0000313" key="8">
    <source>
        <dbReference type="Proteomes" id="UP001185092"/>
    </source>
</evidence>
<dbReference type="PANTHER" id="PTHR12143:SF39">
    <property type="entry name" value="SECRETED PROTEIN"/>
    <property type="match status" value="1"/>
</dbReference>
<dbReference type="InterPro" id="IPR050883">
    <property type="entry name" value="PNGase"/>
</dbReference>
<proteinExistence type="predicted"/>
<feature type="signal peptide" evidence="4">
    <location>
        <begin position="1"/>
        <end position="22"/>
    </location>
</feature>
<evidence type="ECO:0000256" key="1">
    <source>
        <dbReference type="ARBA" id="ARBA00001913"/>
    </source>
</evidence>
<dbReference type="GO" id="GO:0005829">
    <property type="term" value="C:cytosol"/>
    <property type="evidence" value="ECO:0007669"/>
    <property type="project" value="TreeGrafter"/>
</dbReference>
<evidence type="ECO:0000259" key="5">
    <source>
        <dbReference type="Pfam" id="PF07971"/>
    </source>
</evidence>
<keyword evidence="8" id="KW-1185">Reference proteome</keyword>
<dbReference type="Gene3D" id="1.20.1610.10">
    <property type="entry name" value="alpha-1,2-mannosidases domains"/>
    <property type="match status" value="1"/>
</dbReference>
<name>A0AAE3XP03_9BACT</name>
<dbReference type="GO" id="GO:0030246">
    <property type="term" value="F:carbohydrate binding"/>
    <property type="evidence" value="ECO:0007669"/>
    <property type="project" value="InterPro"/>
</dbReference>
<evidence type="ECO:0000256" key="2">
    <source>
        <dbReference type="ARBA" id="ARBA00011245"/>
    </source>
</evidence>
<dbReference type="InterPro" id="IPR012939">
    <property type="entry name" value="Glyco_hydro_92"/>
</dbReference>
<dbReference type="Proteomes" id="UP001185092">
    <property type="component" value="Unassembled WGS sequence"/>
</dbReference>
<dbReference type="Pfam" id="PF17678">
    <property type="entry name" value="Glyco_hydro_92N"/>
    <property type="match status" value="1"/>
</dbReference>
<feature type="domain" description="Glycosyl hydrolase family 92 N-terminal" evidence="6">
    <location>
        <begin position="39"/>
        <end position="263"/>
    </location>
</feature>
<evidence type="ECO:0000313" key="7">
    <source>
        <dbReference type="EMBL" id="MDR6238609.1"/>
    </source>
</evidence>
<dbReference type="AlphaFoldDB" id="A0AAE3XP03"/>
<feature type="domain" description="Glycosyl hydrolase family 92" evidence="5">
    <location>
        <begin position="269"/>
        <end position="730"/>
    </location>
</feature>
<comment type="subunit">
    <text evidence="2">Monomer.</text>
</comment>
<dbReference type="PANTHER" id="PTHR12143">
    <property type="entry name" value="PEPTIDE N-GLYCANASE PNGASE -RELATED"/>
    <property type="match status" value="1"/>
</dbReference>
<dbReference type="Gene3D" id="2.70.98.10">
    <property type="match status" value="1"/>
</dbReference>
<comment type="caution">
    <text evidence="7">The sequence shown here is derived from an EMBL/GenBank/DDBJ whole genome shotgun (WGS) entry which is preliminary data.</text>
</comment>
<dbReference type="SUPFAM" id="SSF48208">
    <property type="entry name" value="Six-hairpin glycosidases"/>
    <property type="match status" value="1"/>
</dbReference>
<evidence type="ECO:0000256" key="4">
    <source>
        <dbReference type="SAM" id="SignalP"/>
    </source>
</evidence>
<dbReference type="InterPro" id="IPR008928">
    <property type="entry name" value="6-hairpin_glycosidase_sf"/>
</dbReference>
<dbReference type="PROSITE" id="PS51257">
    <property type="entry name" value="PROKAR_LIPOPROTEIN"/>
    <property type="match status" value="1"/>
</dbReference>
<dbReference type="GO" id="GO:0006516">
    <property type="term" value="P:glycoprotein catabolic process"/>
    <property type="evidence" value="ECO:0007669"/>
    <property type="project" value="TreeGrafter"/>
</dbReference>
<dbReference type="Pfam" id="PF07971">
    <property type="entry name" value="Glyco_hydro_92"/>
    <property type="match status" value="1"/>
</dbReference>
<evidence type="ECO:0000256" key="3">
    <source>
        <dbReference type="ARBA" id="ARBA00022837"/>
    </source>
</evidence>
<sequence length="749" mass="84540">MNKSLKKIFLSLGLAGALMSCATKQESKQIIEKEDPTSFVDPFVGTGSWGHTYPGATVPHGMVQLSPDNGTSGWDRISGYHYDDSTIASFSHTHFSGTGVGDLYDVAFMPYTKPAQTGKKELGVYSIFSHDKESAKPGYYKVHLDDYNIDVELTATERVGLQRYTFPESNQAQIKLDLKRAMNWDATMDTDIQIIDNQTIAGKRFSKGWAPDQRVYFYTVFSKPFDAYEVEEFDINGKKRNGIAHFSYKTKKGEQILVKTAISSVSIENAKQNMEAELSGFDFEQVALDAHKLWEKALSKITIKTDDEEAKIAFYTGMYQTMMAPTTFSDVNGEYKGVDGNTQKAEGFKRYDTFSLWDTFRALHPLFTITQPDNVNDMINSMLAHYKESGLLPVWSFAGNETNCMLGYHTAPVILDAYMKGIRNFDAELALEALVKSAMQDQLGLKSYKELGYTAQDEQETSVSYTLEYAYDDWCIAQLAKELGKQDIYEQFTKRANNYKNTFDPSSNFMRARDLDGNWSEGFDPIDYKNHHYMEGNAWQYTWFVPQDVKGMIELMGGNEKFSNQLDELFNTEHPVPEGGFPEWISGLKGIYVHGNEPSHHVAYLYNYAQKPWKTQEIIRYILSNLHKPTPEGIVGNEDCGQMSAWYVFSSLGFYPVNPADQSYVIGTPIFEEATINLDNGKSFVIKANNVSKENFYIQSVTLNGQPLNKSFITHQQLANGGEIVFEMGSKPNKNWGADANAVPPSMTK</sequence>
<dbReference type="GO" id="GO:0000224">
    <property type="term" value="F:peptide-N4-(N-acetyl-beta-glucosaminyl)asparagine amidase activity"/>
    <property type="evidence" value="ECO:0007669"/>
    <property type="project" value="TreeGrafter"/>
</dbReference>
<evidence type="ECO:0000259" key="6">
    <source>
        <dbReference type="Pfam" id="PF17678"/>
    </source>
</evidence>
<dbReference type="Gene3D" id="3.30.2080.10">
    <property type="entry name" value="GH92 mannosidase domain"/>
    <property type="match status" value="1"/>
</dbReference>
<dbReference type="Gene3D" id="1.20.1050.60">
    <property type="entry name" value="alpha-1,2-mannosidase"/>
    <property type="match status" value="1"/>
</dbReference>
<dbReference type="EMBL" id="JAVDQD010000002">
    <property type="protein sequence ID" value="MDR6238609.1"/>
    <property type="molecule type" value="Genomic_DNA"/>
</dbReference>
<comment type="cofactor">
    <cofactor evidence="1">
        <name>Ca(2+)</name>
        <dbReference type="ChEBI" id="CHEBI:29108"/>
    </cofactor>
</comment>
<dbReference type="FunFam" id="1.20.1050.60:FF:000001">
    <property type="entry name" value="Putative alpha-1,2-mannosidase"/>
    <property type="match status" value="1"/>
</dbReference>
<keyword evidence="3" id="KW-0106">Calcium</keyword>
<dbReference type="InterPro" id="IPR041371">
    <property type="entry name" value="GH92_N"/>
</dbReference>
<protein>
    <submittedName>
        <fullName evidence="7">Alpha-1,2-mannosidase</fullName>
    </submittedName>
</protein>
<dbReference type="RefSeq" id="WP_309938115.1">
    <property type="nucleotide sequence ID" value="NZ_AP025305.1"/>
</dbReference>
<dbReference type="InterPro" id="IPR014718">
    <property type="entry name" value="GH-type_carb-bd"/>
</dbReference>
<dbReference type="NCBIfam" id="TIGR01180">
    <property type="entry name" value="aman2_put"/>
    <property type="match status" value="1"/>
</dbReference>
<keyword evidence="4" id="KW-0732">Signal</keyword>
<organism evidence="7 8">
    <name type="scientific">Aureibacter tunicatorum</name>
    <dbReference type="NCBI Taxonomy" id="866807"/>
    <lineage>
        <taxon>Bacteria</taxon>
        <taxon>Pseudomonadati</taxon>
        <taxon>Bacteroidota</taxon>
        <taxon>Cytophagia</taxon>
        <taxon>Cytophagales</taxon>
        <taxon>Persicobacteraceae</taxon>
        <taxon>Aureibacter</taxon>
    </lineage>
</organism>
<accession>A0AAE3XP03</accession>